<evidence type="ECO:0000259" key="3">
    <source>
        <dbReference type="SMART" id="SM00062"/>
    </source>
</evidence>
<sequence length="291" mass="31437">MSFVQLFNKRGLTRLAATALTIAMIPLATGCGGASDGNATSSDANDVKSQTVKSGTLTIATGQPAYSPWVLDNKPESGKGYEAAISYELANRLGFDKSHVKWVRTSFEDATTPGTKDWDLNIQQYSITPERKQAVDFSPSYYNVKQSILTRKDSKYAKATKLSEFKPATVGAMVGSTSYDFAKSKVKDDIKTFNDNAALAQALDADQIDAIVLDTPTAKDMVKENQVKDAMVVGQIPGSDDPEGTGFVLPKGSKLTPTVTKALNAMKKDGTLDKLQKQWLAEYTTDVPVLK</sequence>
<dbReference type="STRING" id="1437606.BBOH_1639"/>
<name>A0A086ZEF8_9BIFI</name>
<dbReference type="OrthoDB" id="8454826at2"/>
<dbReference type="InterPro" id="IPR001638">
    <property type="entry name" value="Solute-binding_3/MltF_N"/>
</dbReference>
<dbReference type="EMBL" id="JGYP01000005">
    <property type="protein sequence ID" value="KFI44908.1"/>
    <property type="molecule type" value="Genomic_DNA"/>
</dbReference>
<dbReference type="SMART" id="SM00062">
    <property type="entry name" value="PBPb"/>
    <property type="match status" value="1"/>
</dbReference>
<dbReference type="AlphaFoldDB" id="A0A086ZEF8"/>
<dbReference type="GO" id="GO:0016020">
    <property type="term" value="C:membrane"/>
    <property type="evidence" value="ECO:0007669"/>
    <property type="project" value="InterPro"/>
</dbReference>
<evidence type="ECO:0000313" key="6">
    <source>
        <dbReference type="Proteomes" id="UP000029096"/>
    </source>
</evidence>
<organism evidence="5 6">
    <name type="scientific">Bifidobacterium bohemicum DSM 22767</name>
    <dbReference type="NCBI Taxonomy" id="1437606"/>
    <lineage>
        <taxon>Bacteria</taxon>
        <taxon>Bacillati</taxon>
        <taxon>Actinomycetota</taxon>
        <taxon>Actinomycetes</taxon>
        <taxon>Bifidobacteriales</taxon>
        <taxon>Bifidobacteriaceae</taxon>
        <taxon>Bifidobacterium</taxon>
    </lineage>
</organism>
<dbReference type="SUPFAM" id="SSF53850">
    <property type="entry name" value="Periplasmic binding protein-like II"/>
    <property type="match status" value="1"/>
</dbReference>
<feature type="domain" description="Ionotropic glutamate receptor C-terminal" evidence="4">
    <location>
        <begin position="56"/>
        <end position="282"/>
    </location>
</feature>
<dbReference type="CDD" id="cd13530">
    <property type="entry name" value="PBP2_peptides_like"/>
    <property type="match status" value="1"/>
</dbReference>
<proteinExistence type="predicted"/>
<dbReference type="PANTHER" id="PTHR35936">
    <property type="entry name" value="MEMBRANE-BOUND LYTIC MUREIN TRANSGLYCOSYLASE F"/>
    <property type="match status" value="1"/>
</dbReference>
<keyword evidence="6" id="KW-1185">Reference proteome</keyword>
<evidence type="ECO:0000313" key="5">
    <source>
        <dbReference type="EMBL" id="KFI44908.1"/>
    </source>
</evidence>
<reference evidence="5 6" key="1">
    <citation type="submission" date="2014-03" db="EMBL/GenBank/DDBJ databases">
        <title>Genomics of Bifidobacteria.</title>
        <authorList>
            <person name="Ventura M."/>
            <person name="Milani C."/>
            <person name="Lugli G.A."/>
        </authorList>
    </citation>
    <scope>NUCLEOTIDE SEQUENCE [LARGE SCALE GENOMIC DNA]</scope>
    <source>
        <strain evidence="5 6">DSM 22767</strain>
    </source>
</reference>
<evidence type="ECO:0000259" key="4">
    <source>
        <dbReference type="SMART" id="SM00079"/>
    </source>
</evidence>
<feature type="domain" description="Solute-binding protein family 3/N-terminal" evidence="3">
    <location>
        <begin position="56"/>
        <end position="283"/>
    </location>
</feature>
<dbReference type="GO" id="GO:0015276">
    <property type="term" value="F:ligand-gated monoatomic ion channel activity"/>
    <property type="evidence" value="ECO:0007669"/>
    <property type="project" value="InterPro"/>
</dbReference>
<feature type="signal peptide" evidence="2">
    <location>
        <begin position="1"/>
        <end position="30"/>
    </location>
</feature>
<dbReference type="SMART" id="SM00079">
    <property type="entry name" value="PBPe"/>
    <property type="match status" value="1"/>
</dbReference>
<comment type="caution">
    <text evidence="5">The sequence shown here is derived from an EMBL/GenBank/DDBJ whole genome shotgun (WGS) entry which is preliminary data.</text>
</comment>
<dbReference type="InterPro" id="IPR001320">
    <property type="entry name" value="Iontro_rcpt_C"/>
</dbReference>
<dbReference type="Gene3D" id="3.40.190.10">
    <property type="entry name" value="Periplasmic binding protein-like II"/>
    <property type="match status" value="2"/>
</dbReference>
<accession>A0A086ZEF8</accession>
<keyword evidence="1 2" id="KW-0732">Signal</keyword>
<dbReference type="PANTHER" id="PTHR35936:SF35">
    <property type="entry name" value="L-CYSTINE-BINDING PROTEIN TCYJ"/>
    <property type="match status" value="1"/>
</dbReference>
<evidence type="ECO:0000256" key="1">
    <source>
        <dbReference type="ARBA" id="ARBA00022729"/>
    </source>
</evidence>
<feature type="chain" id="PRO_5038988141" evidence="2">
    <location>
        <begin position="31"/>
        <end position="291"/>
    </location>
</feature>
<gene>
    <name evidence="5" type="ORF">BBOH_1639</name>
</gene>
<dbReference type="Proteomes" id="UP000029096">
    <property type="component" value="Unassembled WGS sequence"/>
</dbReference>
<dbReference type="eggNOG" id="COG0834">
    <property type="taxonomic scope" value="Bacteria"/>
</dbReference>
<dbReference type="Pfam" id="PF00497">
    <property type="entry name" value="SBP_bac_3"/>
    <property type="match status" value="1"/>
</dbReference>
<protein>
    <submittedName>
        <fullName evidence="5">Amino acid ABC transporter substrate-binding protein</fullName>
    </submittedName>
</protein>
<evidence type="ECO:0000256" key="2">
    <source>
        <dbReference type="SAM" id="SignalP"/>
    </source>
</evidence>